<feature type="compositionally biased region" description="Basic and acidic residues" evidence="2">
    <location>
        <begin position="342"/>
        <end position="356"/>
    </location>
</feature>
<keyword evidence="1" id="KW-0479">Metal-binding</keyword>
<feature type="region of interest" description="Disordered" evidence="2">
    <location>
        <begin position="187"/>
        <end position="246"/>
    </location>
</feature>
<feature type="compositionally biased region" description="Acidic residues" evidence="2">
    <location>
        <begin position="297"/>
        <end position="311"/>
    </location>
</feature>
<dbReference type="InterPro" id="IPR052795">
    <property type="entry name" value="RREB1"/>
</dbReference>
<dbReference type="PANTHER" id="PTHR46451:SF1">
    <property type="entry name" value="RAS-RESPONSIVE ELEMENT-BINDING PROTEIN 1"/>
    <property type="match status" value="1"/>
</dbReference>
<keyword evidence="1" id="KW-0862">Zinc</keyword>
<dbReference type="PROSITE" id="PS00028">
    <property type="entry name" value="ZINC_FINGER_C2H2_1"/>
    <property type="match status" value="5"/>
</dbReference>
<feature type="compositionally biased region" description="Basic and acidic residues" evidence="2">
    <location>
        <begin position="284"/>
        <end position="296"/>
    </location>
</feature>
<organism evidence="4 5">
    <name type="scientific">Xenoophorus captivus</name>
    <dbReference type="NCBI Taxonomy" id="1517983"/>
    <lineage>
        <taxon>Eukaryota</taxon>
        <taxon>Metazoa</taxon>
        <taxon>Chordata</taxon>
        <taxon>Craniata</taxon>
        <taxon>Vertebrata</taxon>
        <taxon>Euteleostomi</taxon>
        <taxon>Actinopterygii</taxon>
        <taxon>Neopterygii</taxon>
        <taxon>Teleostei</taxon>
        <taxon>Neoteleostei</taxon>
        <taxon>Acanthomorphata</taxon>
        <taxon>Ovalentaria</taxon>
        <taxon>Atherinomorphae</taxon>
        <taxon>Cyprinodontiformes</taxon>
        <taxon>Goodeidae</taxon>
        <taxon>Xenoophorus</taxon>
    </lineage>
</organism>
<keyword evidence="1" id="KW-0863">Zinc-finger</keyword>
<dbReference type="Proteomes" id="UP001434883">
    <property type="component" value="Unassembled WGS sequence"/>
</dbReference>
<dbReference type="InterPro" id="IPR036236">
    <property type="entry name" value="Znf_C2H2_sf"/>
</dbReference>
<feature type="compositionally biased region" description="Basic and acidic residues" evidence="2">
    <location>
        <begin position="495"/>
        <end position="513"/>
    </location>
</feature>
<dbReference type="Pfam" id="PF00096">
    <property type="entry name" value="zf-C2H2"/>
    <property type="match status" value="3"/>
</dbReference>
<evidence type="ECO:0000313" key="5">
    <source>
        <dbReference type="Proteomes" id="UP001434883"/>
    </source>
</evidence>
<dbReference type="EMBL" id="JAHRIN010076640">
    <property type="protein sequence ID" value="MEQ2218223.1"/>
    <property type="molecule type" value="Genomic_DNA"/>
</dbReference>
<dbReference type="PROSITE" id="PS50157">
    <property type="entry name" value="ZINC_FINGER_C2H2_2"/>
    <property type="match status" value="4"/>
</dbReference>
<dbReference type="InterPro" id="IPR013087">
    <property type="entry name" value="Znf_C2H2_type"/>
</dbReference>
<dbReference type="SMART" id="SM00355">
    <property type="entry name" value="ZnF_C2H2"/>
    <property type="match status" value="5"/>
</dbReference>
<feature type="domain" description="C2H2-type" evidence="3">
    <location>
        <begin position="246"/>
        <end position="273"/>
    </location>
</feature>
<feature type="region of interest" description="Disordered" evidence="2">
    <location>
        <begin position="263"/>
        <end position="356"/>
    </location>
</feature>
<feature type="region of interest" description="Disordered" evidence="2">
    <location>
        <begin position="436"/>
        <end position="605"/>
    </location>
</feature>
<protein>
    <recommendedName>
        <fullName evidence="3">C2H2-type domain-containing protein</fullName>
    </recommendedName>
</protein>
<evidence type="ECO:0000256" key="1">
    <source>
        <dbReference type="PROSITE-ProRule" id="PRU00042"/>
    </source>
</evidence>
<dbReference type="PANTHER" id="PTHR46451">
    <property type="entry name" value="RAS-RESPONSIVE ELEMENT-BINDING PROTEIN 1"/>
    <property type="match status" value="1"/>
</dbReference>
<dbReference type="Pfam" id="PF13912">
    <property type="entry name" value="zf-C2H2_6"/>
    <property type="match status" value="1"/>
</dbReference>
<feature type="compositionally biased region" description="Low complexity" evidence="2">
    <location>
        <begin position="226"/>
        <end position="238"/>
    </location>
</feature>
<feature type="compositionally biased region" description="Low complexity" evidence="2">
    <location>
        <begin position="187"/>
        <end position="217"/>
    </location>
</feature>
<comment type="caution">
    <text evidence="4">The sequence shown here is derived from an EMBL/GenBank/DDBJ whole genome shotgun (WGS) entry which is preliminary data.</text>
</comment>
<accession>A0ABV0SCH2</accession>
<gene>
    <name evidence="4" type="ORF">XENOCAPTIV_000246</name>
</gene>
<sequence length="605" mass="65915">MTCPFCPRVFPWMSSLQRHMLTHTGQKPFPCPRCDAFFSTKSNCERHLLRKHGVTHRTLRRNGAMVKKEGDDGSHESAGQKTQACCMLLLLCTHMGSLFSSVAPLVPRCHPEPHVETRISCSPPAGQQEPETIDQADQQGAPETKGAAGKQPHPSSKAENTDDDDCLSNKSLDLNFGKKLIDFKLSTSSSSSTPQEEQPSSSPSSAPSTSSAPQEAPEVSEDQEKAAPSCSSTSSPATKQQPEYKHVCRVCTKTFRYATTLARHERAHLSEETQTTTEEAPSPAKDEEVTESKAAEQEDTEKEAEMEEDEGGDRGGESDGGESGESEEEEKEKEERSDEEASEPKNMEGREAVGGRVDKRKKICTECGKRFWSLQDLTRHMRSHTGRAHLDPAHQQVLYRGRDRLRLRGTRERPYKCQTCERTFTLKHSLVRHQRIHLRPRGADGSSGANDDASEDGDSCAPTPTSTCPPSENESECGSGVAGPKELEEEDLKEEGEGQREDSASVEKEDVVTRSDSASPTTSEDPDAPTDSHQATESKTTTSTDSPTTPDSAKDPSISSSSSPPAGVTKDAPAEGFIQGLLEIHTKPPLEHILPNGEPPMVGVD</sequence>
<dbReference type="SUPFAM" id="SSF57667">
    <property type="entry name" value="beta-beta-alpha zinc fingers"/>
    <property type="match status" value="3"/>
</dbReference>
<feature type="compositionally biased region" description="Polar residues" evidence="2">
    <location>
        <begin position="514"/>
        <end position="523"/>
    </location>
</feature>
<evidence type="ECO:0000259" key="3">
    <source>
        <dbReference type="PROSITE" id="PS50157"/>
    </source>
</evidence>
<evidence type="ECO:0000313" key="4">
    <source>
        <dbReference type="EMBL" id="MEQ2218223.1"/>
    </source>
</evidence>
<feature type="compositionally biased region" description="Low complexity" evidence="2">
    <location>
        <begin position="459"/>
        <end position="472"/>
    </location>
</feature>
<feature type="region of interest" description="Disordered" evidence="2">
    <location>
        <begin position="113"/>
        <end position="166"/>
    </location>
</feature>
<feature type="compositionally biased region" description="Low complexity" evidence="2">
    <location>
        <begin position="535"/>
        <end position="566"/>
    </location>
</feature>
<reference evidence="4 5" key="1">
    <citation type="submission" date="2021-06" db="EMBL/GenBank/DDBJ databases">
        <authorList>
            <person name="Palmer J.M."/>
        </authorList>
    </citation>
    <scope>NUCLEOTIDE SEQUENCE [LARGE SCALE GENOMIC DNA]</scope>
    <source>
        <strain evidence="4 5">XC_2019</strain>
        <tissue evidence="4">Muscle</tissue>
    </source>
</reference>
<feature type="domain" description="C2H2-type" evidence="3">
    <location>
        <begin position="1"/>
        <end position="28"/>
    </location>
</feature>
<evidence type="ECO:0000256" key="2">
    <source>
        <dbReference type="SAM" id="MobiDB-lite"/>
    </source>
</evidence>
<feature type="compositionally biased region" description="Acidic residues" evidence="2">
    <location>
        <begin position="319"/>
        <end position="341"/>
    </location>
</feature>
<keyword evidence="5" id="KW-1185">Reference proteome</keyword>
<feature type="domain" description="C2H2-type" evidence="3">
    <location>
        <begin position="415"/>
        <end position="442"/>
    </location>
</feature>
<name>A0ABV0SCH2_9TELE</name>
<proteinExistence type="predicted"/>
<dbReference type="Gene3D" id="3.30.160.60">
    <property type="entry name" value="Classic Zinc Finger"/>
    <property type="match status" value="4"/>
</dbReference>
<feature type="domain" description="C2H2-type" evidence="3">
    <location>
        <begin position="362"/>
        <end position="389"/>
    </location>
</feature>